<sequence length="682" mass="74921">MELGEAERVMRAVGPDLERVQRQPQVVDRRGRRGEVVDGVDRLVNEVGLGDVDVQVNEFGHADVRDVHQRSGLEVVDADDAVPAAQQLIAEVRPEEARAAGDEAGGHEPSLRGRCALGRRAGTRAGPSPGYGHTGDAQRYRSGMATSGQDERLTIAPIVGPDDPRRFTDSGIEVKELYSEADLPQDLRLGEPGDYPYTRGVHREMYRKQQWTMRQYAGYATAKESNERYRYLLSRGGTGLSIAFDLPTQLGLDSDNSRCLGEVGRTGVAIDTIEDMRTAFDGIPLDQVSTSMTINAPAAVLLMMYDLVAEEQGVPSAALRGTTQNDVLKEYIARGNYIYPPAASMRLTTDVFEYCNEHIPKWNTISISGYHFREKGCSAVQEVAFTLSSGIAYVTAAVERGLDVDAFAPRLAFFFNGHNNVFQEVAKFRAARRMWATIMKERFGATNPKSLMLRFHTQTGGVTLTAQQPQNNIVRVALQGFAAVCGGTQSLHTNGFDEALALPTEEAAKIALRTQQILAAESGATDTVDPFAGSYFVEALTDEIESRALELIAKVDELGGSTQAIEFITNEIDESAWGYQERYRLGQDVVVGVNEYVEEEAQVPDLLRVDPVIEREQVDRLAAFKANRDQELATRRLEELREAARGTANLVPFIRVALKDNCSMGEVCGAMGDVFGAYKPTF</sequence>
<gene>
    <name evidence="4" type="ORF">UFOPK3423_01312</name>
</gene>
<organism evidence="4">
    <name type="scientific">freshwater metagenome</name>
    <dbReference type="NCBI Taxonomy" id="449393"/>
    <lineage>
        <taxon>unclassified sequences</taxon>
        <taxon>metagenomes</taxon>
        <taxon>ecological metagenomes</taxon>
    </lineage>
</organism>
<dbReference type="GO" id="GO:0004494">
    <property type="term" value="F:methylmalonyl-CoA mutase activity"/>
    <property type="evidence" value="ECO:0007669"/>
    <property type="project" value="InterPro"/>
</dbReference>
<reference evidence="4" key="1">
    <citation type="submission" date="2020-05" db="EMBL/GenBank/DDBJ databases">
        <authorList>
            <person name="Chiriac C."/>
            <person name="Salcher M."/>
            <person name="Ghai R."/>
            <person name="Kavagutti S V."/>
        </authorList>
    </citation>
    <scope>NUCLEOTIDE SEQUENCE</scope>
</reference>
<evidence type="ECO:0000256" key="1">
    <source>
        <dbReference type="ARBA" id="ARBA00023235"/>
    </source>
</evidence>
<protein>
    <submittedName>
        <fullName evidence="4">Unannotated protein</fullName>
    </submittedName>
</protein>
<dbReference type="PANTHER" id="PTHR48101:SF1">
    <property type="entry name" value="METHYLMALONYL-COA MUTASE, LARGE SUBUNIT"/>
    <property type="match status" value="1"/>
</dbReference>
<dbReference type="SUPFAM" id="SSF51703">
    <property type="entry name" value="Cobalamin (vitamin B12)-dependent enzymes"/>
    <property type="match status" value="1"/>
</dbReference>
<dbReference type="PANTHER" id="PTHR48101">
    <property type="entry name" value="METHYLMALONYL-COA MUTASE, MITOCHONDRIAL-RELATED"/>
    <property type="match status" value="1"/>
</dbReference>
<accession>A0A6J7ELT6</accession>
<evidence type="ECO:0000259" key="3">
    <source>
        <dbReference type="Pfam" id="PF01642"/>
    </source>
</evidence>
<feature type="region of interest" description="Disordered" evidence="2">
    <location>
        <begin position="119"/>
        <end position="147"/>
    </location>
</feature>
<dbReference type="InterPro" id="IPR016176">
    <property type="entry name" value="Cbl-dep_enz_cat"/>
</dbReference>
<dbReference type="InterPro" id="IPR006099">
    <property type="entry name" value="MeMalonylCoA_mutase_a/b_cat"/>
</dbReference>
<dbReference type="Gene3D" id="3.20.20.240">
    <property type="entry name" value="Methylmalonyl-CoA mutase"/>
    <property type="match status" value="1"/>
</dbReference>
<dbReference type="InterPro" id="IPR006098">
    <property type="entry name" value="MMCoA_mutase_a_cat"/>
</dbReference>
<evidence type="ECO:0000256" key="2">
    <source>
        <dbReference type="SAM" id="MobiDB-lite"/>
    </source>
</evidence>
<dbReference type="EMBL" id="CAFBLQ010000166">
    <property type="protein sequence ID" value="CAB4880563.1"/>
    <property type="molecule type" value="Genomic_DNA"/>
</dbReference>
<name>A0A6J7ELT6_9ZZZZ</name>
<dbReference type="GO" id="GO:0031419">
    <property type="term" value="F:cobalamin binding"/>
    <property type="evidence" value="ECO:0007669"/>
    <property type="project" value="InterPro"/>
</dbReference>
<keyword evidence="1" id="KW-0413">Isomerase</keyword>
<proteinExistence type="predicted"/>
<dbReference type="AlphaFoldDB" id="A0A6J7ELT6"/>
<feature type="domain" description="Methylmalonyl-CoA mutase alpha/beta chain catalytic" evidence="3">
    <location>
        <begin position="168"/>
        <end position="676"/>
    </location>
</feature>
<dbReference type="Pfam" id="PF01642">
    <property type="entry name" value="MM_CoA_mutase"/>
    <property type="match status" value="1"/>
</dbReference>
<dbReference type="NCBIfam" id="TIGR00641">
    <property type="entry name" value="acid_CoA_mut_N"/>
    <property type="match status" value="1"/>
</dbReference>
<evidence type="ECO:0000313" key="4">
    <source>
        <dbReference type="EMBL" id="CAB4880563.1"/>
    </source>
</evidence>